<reference evidence="5 6" key="1">
    <citation type="submission" date="2019-03" db="EMBL/GenBank/DDBJ databases">
        <title>Diversity of the mouse oral microbiome.</title>
        <authorList>
            <person name="Joseph S."/>
            <person name="Aduse-Opoku J."/>
            <person name="Curtis M."/>
            <person name="Wade W."/>
            <person name="Hashim A."/>
        </authorList>
    </citation>
    <scope>NUCLEOTIDE SEQUENCE [LARGE SCALE GENOMIC DNA]</scope>
    <source>
        <strain evidence="5 6">P1012</strain>
    </source>
</reference>
<dbReference type="InterPro" id="IPR003593">
    <property type="entry name" value="AAA+_ATPase"/>
</dbReference>
<keyword evidence="6" id="KW-1185">Reference proteome</keyword>
<dbReference type="GO" id="GO:0016887">
    <property type="term" value="F:ATP hydrolysis activity"/>
    <property type="evidence" value="ECO:0007669"/>
    <property type="project" value="InterPro"/>
</dbReference>
<dbReference type="InterPro" id="IPR015854">
    <property type="entry name" value="ABC_transpr_LolD-like"/>
</dbReference>
<name>A0A4Y9FX23_9MICO</name>
<dbReference type="PROSITE" id="PS00211">
    <property type="entry name" value="ABC_TRANSPORTER_1"/>
    <property type="match status" value="1"/>
</dbReference>
<dbReference type="InterPro" id="IPR027417">
    <property type="entry name" value="P-loop_NTPase"/>
</dbReference>
<dbReference type="PANTHER" id="PTHR24220">
    <property type="entry name" value="IMPORT ATP-BINDING PROTEIN"/>
    <property type="match status" value="1"/>
</dbReference>
<evidence type="ECO:0000259" key="4">
    <source>
        <dbReference type="PROSITE" id="PS50893"/>
    </source>
</evidence>
<dbReference type="PANTHER" id="PTHR24220:SF648">
    <property type="entry name" value="ABC TRANSPORTER ATP-BINDING PROTEIN YTRE"/>
    <property type="match status" value="1"/>
</dbReference>
<dbReference type="AlphaFoldDB" id="A0A4Y9FX23"/>
<organism evidence="5 6">
    <name type="scientific">Microbacterium paludicola</name>
    <dbReference type="NCBI Taxonomy" id="300019"/>
    <lineage>
        <taxon>Bacteria</taxon>
        <taxon>Bacillati</taxon>
        <taxon>Actinomycetota</taxon>
        <taxon>Actinomycetes</taxon>
        <taxon>Micrococcales</taxon>
        <taxon>Microbacteriaceae</taxon>
        <taxon>Microbacterium</taxon>
    </lineage>
</organism>
<gene>
    <name evidence="5" type="ORF">E4U02_07445</name>
</gene>
<evidence type="ECO:0000256" key="2">
    <source>
        <dbReference type="ARBA" id="ARBA00022741"/>
    </source>
</evidence>
<dbReference type="GO" id="GO:0005886">
    <property type="term" value="C:plasma membrane"/>
    <property type="evidence" value="ECO:0007669"/>
    <property type="project" value="TreeGrafter"/>
</dbReference>
<evidence type="ECO:0000313" key="6">
    <source>
        <dbReference type="Proteomes" id="UP000298358"/>
    </source>
</evidence>
<evidence type="ECO:0000256" key="1">
    <source>
        <dbReference type="ARBA" id="ARBA00022448"/>
    </source>
</evidence>
<accession>A0A4Y9FX23</accession>
<sequence>MVALRDASLELGRGETLALVGPSGAGKSTLLSLIGLLDSASSGEHVFMGHDVRRMAPSQQTALRRTAIGFVFQAFHLVPHLTARQNVELGLRARGMGKLVAAERAERALSRVGLHHRSDAYPSTLSGGEQQRVAIARATAVRPALLLCDEPTGNLDSRNSASVLALLTEERTPEGAMIIVTHDPDVAASCSRVITVSDGCTIERIR</sequence>
<keyword evidence="1" id="KW-0813">Transport</keyword>
<dbReference type="Gene3D" id="3.40.50.300">
    <property type="entry name" value="P-loop containing nucleotide triphosphate hydrolases"/>
    <property type="match status" value="1"/>
</dbReference>
<dbReference type="InterPro" id="IPR017871">
    <property type="entry name" value="ABC_transporter-like_CS"/>
</dbReference>
<dbReference type="GO" id="GO:0022857">
    <property type="term" value="F:transmembrane transporter activity"/>
    <property type="evidence" value="ECO:0007669"/>
    <property type="project" value="TreeGrafter"/>
</dbReference>
<dbReference type="Pfam" id="PF00005">
    <property type="entry name" value="ABC_tran"/>
    <property type="match status" value="1"/>
</dbReference>
<dbReference type="SUPFAM" id="SSF52540">
    <property type="entry name" value="P-loop containing nucleoside triphosphate hydrolases"/>
    <property type="match status" value="1"/>
</dbReference>
<dbReference type="Proteomes" id="UP000298358">
    <property type="component" value="Unassembled WGS sequence"/>
</dbReference>
<comment type="caution">
    <text evidence="5">The sequence shown here is derived from an EMBL/GenBank/DDBJ whole genome shotgun (WGS) entry which is preliminary data.</text>
</comment>
<dbReference type="GO" id="GO:0005524">
    <property type="term" value="F:ATP binding"/>
    <property type="evidence" value="ECO:0007669"/>
    <property type="project" value="UniProtKB-KW"/>
</dbReference>
<evidence type="ECO:0000256" key="3">
    <source>
        <dbReference type="ARBA" id="ARBA00022840"/>
    </source>
</evidence>
<keyword evidence="2" id="KW-0547">Nucleotide-binding</keyword>
<dbReference type="InterPro" id="IPR017911">
    <property type="entry name" value="MacB-like_ATP-bd"/>
</dbReference>
<proteinExistence type="predicted"/>
<dbReference type="CDD" id="cd03255">
    <property type="entry name" value="ABC_MJ0796_LolCDE_FtsE"/>
    <property type="match status" value="1"/>
</dbReference>
<dbReference type="InterPro" id="IPR003439">
    <property type="entry name" value="ABC_transporter-like_ATP-bd"/>
</dbReference>
<keyword evidence="3 5" id="KW-0067">ATP-binding</keyword>
<protein>
    <submittedName>
        <fullName evidence="5">ABC transporter ATP-binding protein</fullName>
    </submittedName>
</protein>
<dbReference type="OrthoDB" id="9802264at2"/>
<feature type="domain" description="ABC transporter" evidence="4">
    <location>
        <begin position="2"/>
        <end position="205"/>
    </location>
</feature>
<dbReference type="EMBL" id="SPQB01000014">
    <property type="protein sequence ID" value="TFU33096.1"/>
    <property type="molecule type" value="Genomic_DNA"/>
</dbReference>
<evidence type="ECO:0000313" key="5">
    <source>
        <dbReference type="EMBL" id="TFU33096.1"/>
    </source>
</evidence>
<dbReference type="SMART" id="SM00382">
    <property type="entry name" value="AAA"/>
    <property type="match status" value="1"/>
</dbReference>
<dbReference type="PROSITE" id="PS50893">
    <property type="entry name" value="ABC_TRANSPORTER_2"/>
    <property type="match status" value="1"/>
</dbReference>